<evidence type="ECO:0000313" key="2">
    <source>
        <dbReference type="EMBL" id="MDN5215042.1"/>
    </source>
</evidence>
<gene>
    <name evidence="2" type="ORF">QQ020_23375</name>
</gene>
<evidence type="ECO:0008006" key="4">
    <source>
        <dbReference type="Google" id="ProtNLM"/>
    </source>
</evidence>
<dbReference type="EMBL" id="JAUJEB010000005">
    <property type="protein sequence ID" value="MDN5215042.1"/>
    <property type="molecule type" value="Genomic_DNA"/>
</dbReference>
<feature type="transmembrane region" description="Helical" evidence="1">
    <location>
        <begin position="15"/>
        <end position="35"/>
    </location>
</feature>
<comment type="caution">
    <text evidence="2">The sequence shown here is derived from an EMBL/GenBank/DDBJ whole genome shotgun (WGS) entry which is preliminary data.</text>
</comment>
<evidence type="ECO:0000313" key="3">
    <source>
        <dbReference type="Proteomes" id="UP001172083"/>
    </source>
</evidence>
<protein>
    <recommendedName>
        <fullName evidence="4">Carboxypeptidase regulatory-like domain-containing protein</fullName>
    </recommendedName>
</protein>
<keyword evidence="3" id="KW-1185">Reference proteome</keyword>
<reference evidence="2" key="1">
    <citation type="submission" date="2023-06" db="EMBL/GenBank/DDBJ databases">
        <title>Genomic of Agaribacillus aureum.</title>
        <authorList>
            <person name="Wang G."/>
        </authorList>
    </citation>
    <scope>NUCLEOTIDE SEQUENCE</scope>
    <source>
        <strain evidence="2">BMA12</strain>
    </source>
</reference>
<feature type="transmembrane region" description="Helical" evidence="1">
    <location>
        <begin position="56"/>
        <end position="76"/>
    </location>
</feature>
<name>A0ABT8LDK4_9BACT</name>
<organism evidence="2 3">
    <name type="scientific">Agaribacillus aureus</name>
    <dbReference type="NCBI Taxonomy" id="3051825"/>
    <lineage>
        <taxon>Bacteria</taxon>
        <taxon>Pseudomonadati</taxon>
        <taxon>Bacteroidota</taxon>
        <taxon>Cytophagia</taxon>
        <taxon>Cytophagales</taxon>
        <taxon>Splendidivirgaceae</taxon>
        <taxon>Agaribacillus</taxon>
    </lineage>
</organism>
<proteinExistence type="predicted"/>
<evidence type="ECO:0000256" key="1">
    <source>
        <dbReference type="SAM" id="Phobius"/>
    </source>
</evidence>
<keyword evidence="1" id="KW-0812">Transmembrane</keyword>
<sequence>MEFLKDIDWISELQSVYGIVLLIVLFLGATFYTLIKSGNLKGKISQRERARLLRTTIMGTFISFVVVISFLAYSQFLEYQKSESKKKHLDYIMGQVVDSEINPISGVEVFFEQMPDNRELTTSNGNFMISNKIKAVQGDVLHIRLKKNKQEYDEWVSVPIIELVKWEGYAE</sequence>
<dbReference type="Proteomes" id="UP001172083">
    <property type="component" value="Unassembled WGS sequence"/>
</dbReference>
<dbReference type="RefSeq" id="WP_346760380.1">
    <property type="nucleotide sequence ID" value="NZ_JAUJEB010000005.1"/>
</dbReference>
<keyword evidence="1" id="KW-1133">Transmembrane helix</keyword>
<accession>A0ABT8LDK4</accession>
<keyword evidence="1" id="KW-0472">Membrane</keyword>